<evidence type="ECO:0000256" key="1">
    <source>
        <dbReference type="ARBA" id="ARBA00001917"/>
    </source>
</evidence>
<dbReference type="Pfam" id="PF07992">
    <property type="entry name" value="Pyr_redox_2"/>
    <property type="match status" value="1"/>
</dbReference>
<protein>
    <submittedName>
        <fullName evidence="12">Mycofactocin system FadH/OYE family oxidoreductase 2</fullName>
    </submittedName>
</protein>
<dbReference type="Gene3D" id="3.50.50.60">
    <property type="entry name" value="FAD/NAD(P)-binding domain"/>
    <property type="match status" value="1"/>
</dbReference>
<dbReference type="PRINTS" id="PR00368">
    <property type="entry name" value="FADPNR"/>
</dbReference>
<comment type="cofactor">
    <cofactor evidence="1">
        <name>FMN</name>
        <dbReference type="ChEBI" id="CHEBI:58210"/>
    </cofactor>
</comment>
<evidence type="ECO:0000259" key="11">
    <source>
        <dbReference type="Pfam" id="PF07992"/>
    </source>
</evidence>
<keyword evidence="13" id="KW-1185">Reference proteome</keyword>
<evidence type="ECO:0000259" key="10">
    <source>
        <dbReference type="Pfam" id="PF00724"/>
    </source>
</evidence>
<evidence type="ECO:0000256" key="6">
    <source>
        <dbReference type="ARBA" id="ARBA00022723"/>
    </source>
</evidence>
<organism evidence="12 13">
    <name type="scientific">Rhodococcus gannanensis</name>
    <dbReference type="NCBI Taxonomy" id="1960308"/>
    <lineage>
        <taxon>Bacteria</taxon>
        <taxon>Bacillati</taxon>
        <taxon>Actinomycetota</taxon>
        <taxon>Actinomycetes</taxon>
        <taxon>Mycobacteriales</taxon>
        <taxon>Nocardiaceae</taxon>
        <taxon>Rhodococcus</taxon>
    </lineage>
</organism>
<keyword evidence="4" id="KW-0285">Flavoprotein</keyword>
<reference evidence="13" key="1">
    <citation type="journal article" date="2019" name="Int. J. Syst. Evol. Microbiol.">
        <title>The Global Catalogue of Microorganisms (GCM) 10K type strain sequencing project: providing services to taxonomists for standard genome sequencing and annotation.</title>
        <authorList>
            <consortium name="The Broad Institute Genomics Platform"/>
            <consortium name="The Broad Institute Genome Sequencing Center for Infectious Disease"/>
            <person name="Wu L."/>
            <person name="Ma J."/>
        </authorList>
    </citation>
    <scope>NUCLEOTIDE SEQUENCE [LARGE SCALE GENOMIC DNA]</scope>
    <source>
        <strain evidence="13">DT72</strain>
    </source>
</reference>
<dbReference type="InterPro" id="IPR013785">
    <property type="entry name" value="Aldolase_TIM"/>
</dbReference>
<evidence type="ECO:0000256" key="3">
    <source>
        <dbReference type="ARBA" id="ARBA00011048"/>
    </source>
</evidence>
<dbReference type="Gene3D" id="3.40.50.720">
    <property type="entry name" value="NAD(P)-binding Rossmann-like Domain"/>
    <property type="match status" value="1"/>
</dbReference>
<keyword evidence="9" id="KW-0411">Iron-sulfur</keyword>
<sequence length="648" mass="68537">MTAPTLLSPLTVGPRTLRNRVVFTAHLTNAAVDGLPGEQHAAYYEARARGGAGLIITEEHCVHPSDRPYEKVIQGHRPEVLDGYRRITEAVHAHGAVVLAQLNHNGGQGSGMYTRLPLWAPSPVADPLFREVPRQIGEAEIAELVQSYAAVAARCRAGGFDGVEIQASQSSILRAFLSPQANRRTDDHGGPLANRARLLLEVVAAVRAAVGPDLVVGVRLTGEESIADGIHIDEAVSVACMLEASGHVDYLNTSIGMATQTLHLIEASMAVPRGYALFVPNAIRRAVSLPVIGVGRFTAPAQAEQALVEGHCDLVGVARGQIADPDFAAKAARGSDDVRTCLGCNQECIGRVGMNRWLGCVVNPHAGREAVPLPTPRRRGRKVVVVGGGPAGMQAAASAAALGHDVTLFESDERLGGQVRTAATAPARGEFGTMADDLERECRRAGVVVRTAVTVDADLLHRLGPEVVIVATGARPRRPEWAGDRAEVVDVRDVLEGRAAPTGRVLVFDELGFHQGTSVAEALAARGCAVTVATPALVVGQDLGLTLDMEGWERRAHAAGVALWTDVVPMAVDAAESGLRVRLLHHPTGDVTEPEFDSVVCSVHQQPVDDLWKELSGSLFEVHRIGDALAPRRAHAAVVEGRRAAAAL</sequence>
<evidence type="ECO:0000256" key="8">
    <source>
        <dbReference type="ARBA" id="ARBA00023004"/>
    </source>
</evidence>
<keyword evidence="5" id="KW-0288">FMN</keyword>
<dbReference type="InterPro" id="IPR051793">
    <property type="entry name" value="NADH:flavin_oxidoreductase"/>
</dbReference>
<dbReference type="NCBIfam" id="TIGR03997">
    <property type="entry name" value="mycofact_OYE_2"/>
    <property type="match status" value="1"/>
</dbReference>
<evidence type="ECO:0000256" key="4">
    <source>
        <dbReference type="ARBA" id="ARBA00022630"/>
    </source>
</evidence>
<evidence type="ECO:0000313" key="12">
    <source>
        <dbReference type="EMBL" id="MFD1814874.1"/>
    </source>
</evidence>
<evidence type="ECO:0000313" key="13">
    <source>
        <dbReference type="Proteomes" id="UP001597286"/>
    </source>
</evidence>
<dbReference type="InterPro" id="IPR023987">
    <property type="entry name" value="CHP03977_oxidoreductase"/>
</dbReference>
<evidence type="ECO:0000256" key="2">
    <source>
        <dbReference type="ARBA" id="ARBA00001966"/>
    </source>
</evidence>
<evidence type="ECO:0000256" key="5">
    <source>
        <dbReference type="ARBA" id="ARBA00022643"/>
    </source>
</evidence>
<dbReference type="Proteomes" id="UP001597286">
    <property type="component" value="Unassembled WGS sequence"/>
</dbReference>
<gene>
    <name evidence="12" type="ORF">ACFSJG_21860</name>
</gene>
<keyword evidence="8" id="KW-0408">Iron</keyword>
<dbReference type="InterPro" id="IPR023753">
    <property type="entry name" value="FAD/NAD-binding_dom"/>
</dbReference>
<name>A0ABW4PA94_9NOCA</name>
<keyword evidence="7" id="KW-0560">Oxidoreductase</keyword>
<dbReference type="PANTHER" id="PTHR42917:SF2">
    <property type="entry name" value="2,4-DIENOYL-COA REDUCTASE [(2E)-ENOYL-COA-PRODUCING]"/>
    <property type="match status" value="1"/>
</dbReference>
<dbReference type="Gene3D" id="3.20.20.70">
    <property type="entry name" value="Aldolase class I"/>
    <property type="match status" value="1"/>
</dbReference>
<dbReference type="PANTHER" id="PTHR42917">
    <property type="entry name" value="2,4-DIENOYL-COA REDUCTASE"/>
    <property type="match status" value="1"/>
</dbReference>
<dbReference type="InterPro" id="IPR036188">
    <property type="entry name" value="FAD/NAD-bd_sf"/>
</dbReference>
<feature type="domain" description="NADH:flavin oxidoreductase/NADH oxidase N-terminal" evidence="10">
    <location>
        <begin position="6"/>
        <end position="334"/>
    </location>
</feature>
<proteinExistence type="inferred from homology"/>
<comment type="similarity">
    <text evidence="3">In the N-terminal section; belongs to the NADH:flavin oxidoreductase/NADH oxidase family.</text>
</comment>
<dbReference type="EMBL" id="JBHUFB010000020">
    <property type="protein sequence ID" value="MFD1814874.1"/>
    <property type="molecule type" value="Genomic_DNA"/>
</dbReference>
<feature type="domain" description="FAD/NAD(P)-binding" evidence="11">
    <location>
        <begin position="382"/>
        <end position="612"/>
    </location>
</feature>
<dbReference type="Pfam" id="PF00724">
    <property type="entry name" value="Oxidored_FMN"/>
    <property type="match status" value="1"/>
</dbReference>
<comment type="cofactor">
    <cofactor evidence="2">
        <name>[4Fe-4S] cluster</name>
        <dbReference type="ChEBI" id="CHEBI:49883"/>
    </cofactor>
</comment>
<accession>A0ABW4PA94</accession>
<dbReference type="InterPro" id="IPR001155">
    <property type="entry name" value="OxRdtase_FMN_N"/>
</dbReference>
<keyword evidence="6" id="KW-0479">Metal-binding</keyword>
<comment type="caution">
    <text evidence="12">The sequence shown here is derived from an EMBL/GenBank/DDBJ whole genome shotgun (WGS) entry which is preliminary data.</text>
</comment>
<dbReference type="SUPFAM" id="SSF51395">
    <property type="entry name" value="FMN-linked oxidoreductases"/>
    <property type="match status" value="1"/>
</dbReference>
<evidence type="ECO:0000256" key="9">
    <source>
        <dbReference type="ARBA" id="ARBA00023014"/>
    </source>
</evidence>
<dbReference type="PRINTS" id="PR00411">
    <property type="entry name" value="PNDRDTASEI"/>
</dbReference>
<dbReference type="RefSeq" id="WP_378487340.1">
    <property type="nucleotide sequence ID" value="NZ_JBHUFB010000020.1"/>
</dbReference>
<dbReference type="SUPFAM" id="SSF51905">
    <property type="entry name" value="FAD/NAD(P)-binding domain"/>
    <property type="match status" value="1"/>
</dbReference>
<evidence type="ECO:0000256" key="7">
    <source>
        <dbReference type="ARBA" id="ARBA00023002"/>
    </source>
</evidence>